<sequence length="168" mass="20147">MYKGYNILKNIKLNTNILIYKKTKLVDLPIKIIYDTIIDIPNYHKFVPWCKESNWIDELNDDIKNYRKALLTINFLLLKESYISKVSFEPYNYIKAIAYDSKIFEKLDTNWNLKKTENGTIIDFSISYQFRNPFYQHLSNTFNNSITKTMLSQFIKECYQRYNSTLIS</sequence>
<dbReference type="Pfam" id="PF03364">
    <property type="entry name" value="Polyketide_cyc"/>
    <property type="match status" value="1"/>
</dbReference>
<dbReference type="PANTHER" id="PTHR12901:SF10">
    <property type="entry name" value="COENZYME Q-BINDING PROTEIN COQ10, MITOCHONDRIAL"/>
    <property type="match status" value="1"/>
</dbReference>
<organism evidence="5 6">
    <name type="scientific">Theileria annulata</name>
    <dbReference type="NCBI Taxonomy" id="5874"/>
    <lineage>
        <taxon>Eukaryota</taxon>
        <taxon>Sar</taxon>
        <taxon>Alveolata</taxon>
        <taxon>Apicomplexa</taxon>
        <taxon>Aconoidasida</taxon>
        <taxon>Piroplasmida</taxon>
        <taxon>Theileriidae</taxon>
        <taxon>Theileria</taxon>
    </lineage>
</organism>
<comment type="function">
    <text evidence="3">Required for the function of coenzyme Q in the respiratory chain. May serve as a chaperone or may be involved in the transport of Q6 from its site of synthesis to the catalytic sites of the respiratory complexes.</text>
</comment>
<dbReference type="STRING" id="5874.Q4UAX0"/>
<dbReference type="InterPro" id="IPR023393">
    <property type="entry name" value="START-like_dom_sf"/>
</dbReference>
<evidence type="ECO:0000256" key="3">
    <source>
        <dbReference type="ARBA" id="ARBA00024947"/>
    </source>
</evidence>
<accession>Q4UAX0</accession>
<dbReference type="eggNOG" id="KOG3177">
    <property type="taxonomic scope" value="Eukaryota"/>
</dbReference>
<evidence type="ECO:0000313" key="6">
    <source>
        <dbReference type="Proteomes" id="UP000001950"/>
    </source>
</evidence>
<feature type="domain" description="Coenzyme Q-binding protein COQ10 START" evidence="4">
    <location>
        <begin position="26"/>
        <end position="154"/>
    </location>
</feature>
<gene>
    <name evidence="5" type="ORF">TA18425</name>
</gene>
<dbReference type="PANTHER" id="PTHR12901">
    <property type="entry name" value="SPERM PROTEIN HOMOLOG"/>
    <property type="match status" value="1"/>
</dbReference>
<dbReference type="KEGG" id="tan:TA18425"/>
<dbReference type="CDD" id="cd07813">
    <property type="entry name" value="COQ10p_like"/>
    <property type="match status" value="1"/>
</dbReference>
<name>Q4UAX0_THEAN</name>
<dbReference type="GeneID" id="3864759"/>
<protein>
    <recommendedName>
        <fullName evidence="4">Coenzyme Q-binding protein COQ10 START domain-containing protein</fullName>
    </recommendedName>
</protein>
<evidence type="ECO:0000256" key="1">
    <source>
        <dbReference type="ARBA" id="ARBA00006885"/>
    </source>
</evidence>
<dbReference type="VEuPathDB" id="PiroplasmaDB:TA18425"/>
<dbReference type="InterPro" id="IPR044996">
    <property type="entry name" value="COQ10-like"/>
</dbReference>
<evidence type="ECO:0000313" key="5">
    <source>
        <dbReference type="EMBL" id="CAI76031.1"/>
    </source>
</evidence>
<dbReference type="GO" id="GO:0005739">
    <property type="term" value="C:mitochondrion"/>
    <property type="evidence" value="ECO:0007669"/>
    <property type="project" value="TreeGrafter"/>
</dbReference>
<dbReference type="GO" id="GO:0045333">
    <property type="term" value="P:cellular respiration"/>
    <property type="evidence" value="ECO:0007669"/>
    <property type="project" value="InterPro"/>
</dbReference>
<dbReference type="Proteomes" id="UP000001950">
    <property type="component" value="Chromosome 3"/>
</dbReference>
<dbReference type="EMBL" id="CR940352">
    <property type="protein sequence ID" value="CAI76031.1"/>
    <property type="molecule type" value="Genomic_DNA"/>
</dbReference>
<proteinExistence type="inferred from homology"/>
<dbReference type="GO" id="GO:0048039">
    <property type="term" value="F:ubiquinone binding"/>
    <property type="evidence" value="ECO:0007669"/>
    <property type="project" value="InterPro"/>
</dbReference>
<evidence type="ECO:0000256" key="2">
    <source>
        <dbReference type="ARBA" id="ARBA00011814"/>
    </source>
</evidence>
<dbReference type="RefSeq" id="XP_955507.1">
    <property type="nucleotide sequence ID" value="XM_950414.1"/>
</dbReference>
<comment type="subunit">
    <text evidence="2">Interacts with coenzyme Q.</text>
</comment>
<dbReference type="SUPFAM" id="SSF55961">
    <property type="entry name" value="Bet v1-like"/>
    <property type="match status" value="1"/>
</dbReference>
<dbReference type="OrthoDB" id="292693at2759"/>
<dbReference type="InterPro" id="IPR005031">
    <property type="entry name" value="COQ10_START"/>
</dbReference>
<dbReference type="OMA" id="NFMRMYI"/>
<dbReference type="AlphaFoldDB" id="Q4UAX0"/>
<keyword evidence="6" id="KW-1185">Reference proteome</keyword>
<dbReference type="InParanoid" id="Q4UAX0"/>
<evidence type="ECO:0000259" key="4">
    <source>
        <dbReference type="Pfam" id="PF03364"/>
    </source>
</evidence>
<dbReference type="Gene3D" id="3.30.530.20">
    <property type="match status" value="1"/>
</dbReference>
<reference evidence="5 6" key="1">
    <citation type="journal article" date="2005" name="Science">
        <title>Genome of the host-cell transforming parasite Theileria annulata compared with T. parva.</title>
        <authorList>
            <person name="Pain A."/>
            <person name="Renauld H."/>
            <person name="Berriman M."/>
            <person name="Murphy L."/>
            <person name="Yeats C.A."/>
            <person name="Weir W."/>
            <person name="Kerhornou A."/>
            <person name="Aslett M."/>
            <person name="Bishop R."/>
            <person name="Bouchier C."/>
            <person name="Cochet M."/>
            <person name="Coulson R.M.R."/>
            <person name="Cronin A."/>
            <person name="de Villiers E.P."/>
            <person name="Fraser A."/>
            <person name="Fosker N."/>
            <person name="Gardner M."/>
            <person name="Goble A."/>
            <person name="Griffiths-Jones S."/>
            <person name="Harris D.E."/>
            <person name="Katzer F."/>
            <person name="Larke N."/>
            <person name="Lord A."/>
            <person name="Maser P."/>
            <person name="McKellar S."/>
            <person name="Mooney P."/>
            <person name="Morton F."/>
            <person name="Nene V."/>
            <person name="O'Neil S."/>
            <person name="Price C."/>
            <person name="Quail M.A."/>
            <person name="Rabbinowitsch E."/>
            <person name="Rawlings N.D."/>
            <person name="Rutter S."/>
            <person name="Saunders D."/>
            <person name="Seeger K."/>
            <person name="Shah T."/>
            <person name="Squares R."/>
            <person name="Squares S."/>
            <person name="Tivey A."/>
            <person name="Walker A.R."/>
            <person name="Woodward J."/>
            <person name="Dobbelaere D.A.E."/>
            <person name="Langsley G."/>
            <person name="Rajandream M.A."/>
            <person name="McKeever D."/>
            <person name="Shiels B."/>
            <person name="Tait A."/>
            <person name="Barrell B.G."/>
            <person name="Hall N."/>
        </authorList>
    </citation>
    <scope>NUCLEOTIDE SEQUENCE [LARGE SCALE GENOMIC DNA]</scope>
    <source>
        <strain evidence="6">Ankara</strain>
    </source>
</reference>
<comment type="similarity">
    <text evidence="1">Belongs to the COQ10 family.</text>
</comment>